<accession>A0A9P6Y6J0</accession>
<dbReference type="EMBL" id="JAANIT010001364">
    <property type="protein sequence ID" value="KAG1540691.1"/>
    <property type="molecule type" value="Genomic_DNA"/>
</dbReference>
<protein>
    <submittedName>
        <fullName evidence="1">Uncharacterized protein</fullName>
    </submittedName>
</protein>
<comment type="caution">
    <text evidence="1">The sequence shown here is derived from an EMBL/GenBank/DDBJ whole genome shotgun (WGS) entry which is preliminary data.</text>
</comment>
<sequence length="86" mass="9359">MKGIYFFESGGLPRFFVIESTQQPCIRIQRLQGRILSHPECAFLQAWHVFPLKQRSGELCAGKLSAVMAGGDGVVVIVGVGVLKSP</sequence>
<reference evidence="1" key="1">
    <citation type="journal article" date="2020" name="Microb. Genom.">
        <title>Genetic diversity of clinical and environmental Mucorales isolates obtained from an investigation of mucormycosis cases among solid organ transplant recipients.</title>
        <authorList>
            <person name="Nguyen M.H."/>
            <person name="Kaul D."/>
            <person name="Muto C."/>
            <person name="Cheng S.J."/>
            <person name="Richter R.A."/>
            <person name="Bruno V.M."/>
            <person name="Liu G."/>
            <person name="Beyhan S."/>
            <person name="Sundermann A.J."/>
            <person name="Mounaud S."/>
            <person name="Pasculle A.W."/>
            <person name="Nierman W.C."/>
            <person name="Driscoll E."/>
            <person name="Cumbie R."/>
            <person name="Clancy C.J."/>
            <person name="Dupont C.L."/>
        </authorList>
    </citation>
    <scope>NUCLEOTIDE SEQUENCE</scope>
    <source>
        <strain evidence="1">GL16</strain>
    </source>
</reference>
<organism evidence="1 2">
    <name type="scientific">Rhizopus oryzae</name>
    <name type="common">Mucormycosis agent</name>
    <name type="synonym">Rhizopus arrhizus var. delemar</name>
    <dbReference type="NCBI Taxonomy" id="64495"/>
    <lineage>
        <taxon>Eukaryota</taxon>
        <taxon>Fungi</taxon>
        <taxon>Fungi incertae sedis</taxon>
        <taxon>Mucoromycota</taxon>
        <taxon>Mucoromycotina</taxon>
        <taxon>Mucoromycetes</taxon>
        <taxon>Mucorales</taxon>
        <taxon>Mucorineae</taxon>
        <taxon>Rhizopodaceae</taxon>
        <taxon>Rhizopus</taxon>
    </lineage>
</organism>
<evidence type="ECO:0000313" key="1">
    <source>
        <dbReference type="EMBL" id="KAG1540691.1"/>
    </source>
</evidence>
<dbReference type="Proteomes" id="UP000717996">
    <property type="component" value="Unassembled WGS sequence"/>
</dbReference>
<name>A0A9P6Y6J0_RHIOR</name>
<gene>
    <name evidence="1" type="ORF">G6F51_008367</name>
</gene>
<proteinExistence type="predicted"/>
<dbReference type="AlphaFoldDB" id="A0A9P6Y6J0"/>
<evidence type="ECO:0000313" key="2">
    <source>
        <dbReference type="Proteomes" id="UP000717996"/>
    </source>
</evidence>